<keyword evidence="1" id="KW-0472">Membrane</keyword>
<feature type="transmembrane region" description="Helical" evidence="1">
    <location>
        <begin position="43"/>
        <end position="61"/>
    </location>
</feature>
<evidence type="ECO:0000313" key="2">
    <source>
        <dbReference type="EMBL" id="CAJ1585985.1"/>
    </source>
</evidence>
<name>A0ABN9P762_9MYCO</name>
<organism evidence="2 3">
    <name type="scientific">[Mycobacterium] wendilense</name>
    <dbReference type="NCBI Taxonomy" id="3064284"/>
    <lineage>
        <taxon>Bacteria</taxon>
        <taxon>Bacillati</taxon>
        <taxon>Actinomycetota</taxon>
        <taxon>Actinomycetes</taxon>
        <taxon>Mycobacteriales</taxon>
        <taxon>Mycobacteriaceae</taxon>
        <taxon>Mycolicibacter</taxon>
    </lineage>
</organism>
<keyword evidence="1" id="KW-0812">Transmembrane</keyword>
<evidence type="ECO:0008006" key="4">
    <source>
        <dbReference type="Google" id="ProtNLM"/>
    </source>
</evidence>
<proteinExistence type="predicted"/>
<evidence type="ECO:0000313" key="3">
    <source>
        <dbReference type="Proteomes" id="UP001190466"/>
    </source>
</evidence>
<keyword evidence="3" id="KW-1185">Reference proteome</keyword>
<feature type="transmembrane region" description="Helical" evidence="1">
    <location>
        <begin position="73"/>
        <end position="94"/>
    </location>
</feature>
<dbReference type="EMBL" id="OY726395">
    <property type="protein sequence ID" value="CAJ1585985.1"/>
    <property type="molecule type" value="Genomic_DNA"/>
</dbReference>
<dbReference type="RefSeq" id="WP_316512058.1">
    <property type="nucleotide sequence ID" value="NZ_OY726395.1"/>
</dbReference>
<sequence>MTDTTPPSTESLPGDAGTGRIPRPLLAGFACGFASVGMTLGTYWVFAPIFPALVAGIAAAVPVRGHLEFARGALTSLVGVAVFVALFAVLMLLFH</sequence>
<gene>
    <name evidence="2" type="ORF">MU0050_004022</name>
</gene>
<keyword evidence="1" id="KW-1133">Transmembrane helix</keyword>
<evidence type="ECO:0000256" key="1">
    <source>
        <dbReference type="SAM" id="Phobius"/>
    </source>
</evidence>
<protein>
    <recommendedName>
        <fullName evidence="4">DUF4190 domain-containing protein</fullName>
    </recommendedName>
</protein>
<reference evidence="2 3" key="1">
    <citation type="submission" date="2023-08" db="EMBL/GenBank/DDBJ databases">
        <authorList>
            <person name="Folkvardsen B D."/>
            <person name="Norman A."/>
        </authorList>
    </citation>
    <scope>NUCLEOTIDE SEQUENCE [LARGE SCALE GENOMIC DNA]</scope>
    <source>
        <strain evidence="2 3">Mu0050</strain>
    </source>
</reference>
<accession>A0ABN9P762</accession>
<dbReference type="Proteomes" id="UP001190466">
    <property type="component" value="Chromosome"/>
</dbReference>